<gene>
    <name evidence="2" type="ORF">MNOR_LOCUS3582</name>
</gene>
<dbReference type="AlphaFoldDB" id="A0AAV2PR82"/>
<dbReference type="InterPro" id="IPR043502">
    <property type="entry name" value="DNA/RNA_pol_sf"/>
</dbReference>
<evidence type="ECO:0000259" key="1">
    <source>
        <dbReference type="Pfam" id="PF00078"/>
    </source>
</evidence>
<dbReference type="InterPro" id="IPR043128">
    <property type="entry name" value="Rev_trsase/Diguanyl_cyclase"/>
</dbReference>
<evidence type="ECO:0000313" key="2">
    <source>
        <dbReference type="EMBL" id="CAL4063727.1"/>
    </source>
</evidence>
<dbReference type="Pfam" id="PF00078">
    <property type="entry name" value="RVT_1"/>
    <property type="match status" value="1"/>
</dbReference>
<sequence length="131" mass="14616">PRGYAIPQRMQFGIKTAPGIWNSNMQRLIHGHDGKEPVKAAVIVDDVCVTGNNAEEHFANLHEFIFRLFAAGLKANISKCKFYQNQVKFLGKIVDRDGIKLDPATTAAIVKMPVPKDQSRLRSFLGSMSYI</sequence>
<dbReference type="PANTHER" id="PTHR37984:SF5">
    <property type="entry name" value="PROTEIN NYNRIN-LIKE"/>
    <property type="match status" value="1"/>
</dbReference>
<reference evidence="2 3" key="1">
    <citation type="submission" date="2024-05" db="EMBL/GenBank/DDBJ databases">
        <authorList>
            <person name="Wallberg A."/>
        </authorList>
    </citation>
    <scope>NUCLEOTIDE SEQUENCE [LARGE SCALE GENOMIC DNA]</scope>
</reference>
<dbReference type="Gene3D" id="3.30.70.270">
    <property type="match status" value="1"/>
</dbReference>
<proteinExistence type="predicted"/>
<comment type="caution">
    <text evidence="2">The sequence shown here is derived from an EMBL/GenBank/DDBJ whole genome shotgun (WGS) entry which is preliminary data.</text>
</comment>
<accession>A0AAV2PR82</accession>
<feature type="domain" description="Reverse transcriptase" evidence="1">
    <location>
        <begin position="6"/>
        <end position="92"/>
    </location>
</feature>
<protein>
    <recommendedName>
        <fullName evidence="1">Reverse transcriptase domain-containing protein</fullName>
    </recommendedName>
</protein>
<evidence type="ECO:0000313" key="3">
    <source>
        <dbReference type="Proteomes" id="UP001497623"/>
    </source>
</evidence>
<organism evidence="2 3">
    <name type="scientific">Meganyctiphanes norvegica</name>
    <name type="common">Northern krill</name>
    <name type="synonym">Thysanopoda norvegica</name>
    <dbReference type="NCBI Taxonomy" id="48144"/>
    <lineage>
        <taxon>Eukaryota</taxon>
        <taxon>Metazoa</taxon>
        <taxon>Ecdysozoa</taxon>
        <taxon>Arthropoda</taxon>
        <taxon>Crustacea</taxon>
        <taxon>Multicrustacea</taxon>
        <taxon>Malacostraca</taxon>
        <taxon>Eumalacostraca</taxon>
        <taxon>Eucarida</taxon>
        <taxon>Euphausiacea</taxon>
        <taxon>Euphausiidae</taxon>
        <taxon>Meganyctiphanes</taxon>
    </lineage>
</organism>
<dbReference type="GO" id="GO:0071897">
    <property type="term" value="P:DNA biosynthetic process"/>
    <property type="evidence" value="ECO:0007669"/>
    <property type="project" value="UniProtKB-ARBA"/>
</dbReference>
<dbReference type="InterPro" id="IPR050951">
    <property type="entry name" value="Retrovirus_Pol_polyprotein"/>
</dbReference>
<dbReference type="Proteomes" id="UP001497623">
    <property type="component" value="Unassembled WGS sequence"/>
</dbReference>
<dbReference type="SUPFAM" id="SSF56672">
    <property type="entry name" value="DNA/RNA polymerases"/>
    <property type="match status" value="1"/>
</dbReference>
<dbReference type="InterPro" id="IPR000477">
    <property type="entry name" value="RT_dom"/>
</dbReference>
<dbReference type="EMBL" id="CAXKWB010001239">
    <property type="protein sequence ID" value="CAL4063727.1"/>
    <property type="molecule type" value="Genomic_DNA"/>
</dbReference>
<keyword evidence="3" id="KW-1185">Reference proteome</keyword>
<feature type="non-terminal residue" evidence="2">
    <location>
        <position position="1"/>
    </location>
</feature>
<dbReference type="PANTHER" id="PTHR37984">
    <property type="entry name" value="PROTEIN CBG26694"/>
    <property type="match status" value="1"/>
</dbReference>
<name>A0AAV2PR82_MEGNR</name>
<feature type="non-terminal residue" evidence="2">
    <location>
        <position position="131"/>
    </location>
</feature>